<gene>
    <name evidence="2" type="ORF">GCM10010439_24800</name>
</gene>
<evidence type="ECO:0000313" key="2">
    <source>
        <dbReference type="EMBL" id="GAA2725244.1"/>
    </source>
</evidence>
<reference evidence="3" key="1">
    <citation type="journal article" date="2019" name="Int. J. Syst. Evol. Microbiol.">
        <title>The Global Catalogue of Microorganisms (GCM) 10K type strain sequencing project: providing services to taxonomists for standard genome sequencing and annotation.</title>
        <authorList>
            <consortium name="The Broad Institute Genomics Platform"/>
            <consortium name="The Broad Institute Genome Sequencing Center for Infectious Disease"/>
            <person name="Wu L."/>
            <person name="Ma J."/>
        </authorList>
    </citation>
    <scope>NUCLEOTIDE SEQUENCE [LARGE SCALE GENOMIC DNA]</scope>
    <source>
        <strain evidence="3">JCM 8201</strain>
    </source>
</reference>
<dbReference type="SMART" id="SM00347">
    <property type="entry name" value="HTH_MARR"/>
    <property type="match status" value="1"/>
</dbReference>
<comment type="caution">
    <text evidence="2">The sequence shown here is derived from an EMBL/GenBank/DDBJ whole genome shotgun (WGS) entry which is preliminary data.</text>
</comment>
<feature type="domain" description="HTH marR-type" evidence="1">
    <location>
        <begin position="13"/>
        <end position="147"/>
    </location>
</feature>
<dbReference type="Gene3D" id="1.10.287.100">
    <property type="match status" value="1"/>
</dbReference>
<dbReference type="InterPro" id="IPR052526">
    <property type="entry name" value="HTH-type_Bedaq_tolerance"/>
</dbReference>
<dbReference type="PROSITE" id="PS50995">
    <property type="entry name" value="HTH_MARR_2"/>
    <property type="match status" value="1"/>
</dbReference>
<dbReference type="InterPro" id="IPR036388">
    <property type="entry name" value="WH-like_DNA-bd_sf"/>
</dbReference>
<dbReference type="Proteomes" id="UP001501842">
    <property type="component" value="Unassembled WGS sequence"/>
</dbReference>
<dbReference type="Gene3D" id="1.10.10.10">
    <property type="entry name" value="Winged helix-like DNA-binding domain superfamily/Winged helix DNA-binding domain"/>
    <property type="match status" value="1"/>
</dbReference>
<evidence type="ECO:0000259" key="1">
    <source>
        <dbReference type="PROSITE" id="PS50995"/>
    </source>
</evidence>
<evidence type="ECO:0000313" key="3">
    <source>
        <dbReference type="Proteomes" id="UP001501842"/>
    </source>
</evidence>
<sequence length="148" mass="16648">MNVMMNETTRTARSGLAEELRISVARLSRRLRAQVGSDLSVTQFSALAVLERHGEMTPSELAEHEHVKPPSMTRTVAALEAARLVARRPHATDRRQVVLAVTEPGRALLGEHRRRKEAWLAMRLAELTEEERAALERAVPILERLSRS</sequence>
<proteinExistence type="predicted"/>
<accession>A0ABP6GKT0</accession>
<protein>
    <submittedName>
        <fullName evidence="2">MarR family transcriptional regulator</fullName>
    </submittedName>
</protein>
<organism evidence="2 3">
    <name type="scientific">Actinocorallia aurantiaca</name>
    <dbReference type="NCBI Taxonomy" id="46204"/>
    <lineage>
        <taxon>Bacteria</taxon>
        <taxon>Bacillati</taxon>
        <taxon>Actinomycetota</taxon>
        <taxon>Actinomycetes</taxon>
        <taxon>Streptosporangiales</taxon>
        <taxon>Thermomonosporaceae</taxon>
        <taxon>Actinocorallia</taxon>
    </lineage>
</organism>
<dbReference type="PANTHER" id="PTHR39515">
    <property type="entry name" value="CONSERVED PROTEIN"/>
    <property type="match status" value="1"/>
</dbReference>
<dbReference type="InterPro" id="IPR036390">
    <property type="entry name" value="WH_DNA-bd_sf"/>
</dbReference>
<name>A0ABP6GKT0_9ACTN</name>
<dbReference type="PRINTS" id="PR00598">
    <property type="entry name" value="HTHMARR"/>
</dbReference>
<dbReference type="EMBL" id="BAAATZ010000008">
    <property type="protein sequence ID" value="GAA2725244.1"/>
    <property type="molecule type" value="Genomic_DNA"/>
</dbReference>
<keyword evidence="3" id="KW-1185">Reference proteome</keyword>
<dbReference type="InterPro" id="IPR000835">
    <property type="entry name" value="HTH_MarR-typ"/>
</dbReference>
<dbReference type="SUPFAM" id="SSF46785">
    <property type="entry name" value="Winged helix' DNA-binding domain"/>
    <property type="match status" value="1"/>
</dbReference>
<dbReference type="PANTHER" id="PTHR39515:SF2">
    <property type="entry name" value="HTH-TYPE TRANSCRIPTIONAL REGULATOR RV0880"/>
    <property type="match status" value="1"/>
</dbReference>
<dbReference type="Pfam" id="PF01047">
    <property type="entry name" value="MarR"/>
    <property type="match status" value="1"/>
</dbReference>